<dbReference type="InParanoid" id="G1RSM3"/>
<feature type="domain" description="YDG" evidence="18">
    <location>
        <begin position="302"/>
        <end position="465"/>
    </location>
</feature>
<evidence type="ECO:0000256" key="9">
    <source>
        <dbReference type="ARBA" id="ARBA00023125"/>
    </source>
</evidence>
<comment type="domain">
    <text evidence="14">The YDG domain mediates the interaction with histone H3.</text>
</comment>
<dbReference type="FunCoup" id="G1RSM3">
    <property type="interactions" value="1453"/>
</dbReference>
<dbReference type="STRING" id="61853.ENSNLEP00000016246"/>
<dbReference type="GO" id="GO:0008270">
    <property type="term" value="F:zinc ion binding"/>
    <property type="evidence" value="ECO:0007669"/>
    <property type="project" value="UniProtKB-KW"/>
</dbReference>
<evidence type="ECO:0000256" key="6">
    <source>
        <dbReference type="ARBA" id="ARBA00022771"/>
    </source>
</evidence>
<dbReference type="InterPro" id="IPR036987">
    <property type="entry name" value="SRA-YDG_sf"/>
</dbReference>
<evidence type="ECO:0000256" key="15">
    <source>
        <dbReference type="SAM" id="MobiDB-lite"/>
    </source>
</evidence>
<keyword evidence="10 13" id="KW-0539">Nucleus</keyword>
<dbReference type="InterPro" id="IPR003105">
    <property type="entry name" value="SRA_YDG"/>
</dbReference>
<dbReference type="PROSITE" id="PS51015">
    <property type="entry name" value="YDG"/>
    <property type="match status" value="1"/>
</dbReference>
<dbReference type="GO" id="GO:0044027">
    <property type="term" value="P:negative regulation of gene expression via chromosomal CpG island methylation"/>
    <property type="evidence" value="ECO:0007669"/>
    <property type="project" value="Ensembl"/>
</dbReference>
<dbReference type="GO" id="GO:0016363">
    <property type="term" value="C:nuclear matrix"/>
    <property type="evidence" value="ECO:0007669"/>
    <property type="project" value="Ensembl"/>
</dbReference>
<feature type="domain" description="RING-type" evidence="17">
    <location>
        <begin position="209"/>
        <end position="255"/>
    </location>
</feature>
<dbReference type="SUPFAM" id="SSF57903">
    <property type="entry name" value="FYVE/PHD zinc finger"/>
    <property type="match status" value="1"/>
</dbReference>
<dbReference type="CDD" id="cd15616">
    <property type="entry name" value="PHD_UHRF1"/>
    <property type="match status" value="1"/>
</dbReference>
<feature type="compositionally biased region" description="Basic and acidic residues" evidence="15">
    <location>
        <begin position="501"/>
        <end position="512"/>
    </location>
</feature>
<evidence type="ECO:0000259" key="18">
    <source>
        <dbReference type="PROSITE" id="PS51015"/>
    </source>
</evidence>
<dbReference type="InterPro" id="IPR017907">
    <property type="entry name" value="Znf_RING_CS"/>
</dbReference>
<dbReference type="GO" id="GO:0016567">
    <property type="term" value="P:protein ubiquitination"/>
    <property type="evidence" value="ECO:0007669"/>
    <property type="project" value="UniProtKB-UniRule"/>
</dbReference>
<dbReference type="Ensembl" id="ENSNLET00000017079.3">
    <property type="protein sequence ID" value="ENSNLEP00000016246.2"/>
    <property type="gene ID" value="ENSNLEG00000013406.3"/>
</dbReference>
<organism evidence="19 20">
    <name type="scientific">Nomascus leucogenys</name>
    <name type="common">Northern white-cheeked gibbon</name>
    <name type="synonym">Hylobates leucogenys</name>
    <dbReference type="NCBI Taxonomy" id="61853"/>
    <lineage>
        <taxon>Eukaryota</taxon>
        <taxon>Metazoa</taxon>
        <taxon>Chordata</taxon>
        <taxon>Craniata</taxon>
        <taxon>Vertebrata</taxon>
        <taxon>Euteleostomi</taxon>
        <taxon>Mammalia</taxon>
        <taxon>Eutheria</taxon>
        <taxon>Euarchontoglires</taxon>
        <taxon>Primates</taxon>
        <taxon>Haplorrhini</taxon>
        <taxon>Catarrhini</taxon>
        <taxon>Hylobatidae</taxon>
        <taxon>Nomascus</taxon>
    </lineage>
</organism>
<dbReference type="SMART" id="SM00184">
    <property type="entry name" value="RING"/>
    <property type="match status" value="2"/>
</dbReference>
<keyword evidence="7 14" id="KW-0833">Ubl conjugation pathway</keyword>
<dbReference type="EMBL" id="ADFV01125302">
    <property type="status" value="NOT_ANNOTATED_CDS"/>
    <property type="molecule type" value="Genomic_DNA"/>
</dbReference>
<dbReference type="EMBL" id="ADFV01125304">
    <property type="status" value="NOT_ANNOTATED_CDS"/>
    <property type="molecule type" value="Genomic_DNA"/>
</dbReference>
<reference evidence="19 20" key="1">
    <citation type="submission" date="2012-10" db="EMBL/GenBank/DDBJ databases">
        <authorList>
            <consortium name="Gibbon Genome Sequencing Consortium"/>
        </authorList>
    </citation>
    <scope>NUCLEOTIDE SEQUENCE [LARGE SCALE GENOMIC DNA]</scope>
</reference>
<dbReference type="Pfam" id="PF02182">
    <property type="entry name" value="SAD_SRA"/>
    <property type="match status" value="1"/>
</dbReference>
<dbReference type="OMA" id="IEVGMCW"/>
<dbReference type="PROSITE" id="PS50016">
    <property type="entry name" value="ZF_PHD_2"/>
    <property type="match status" value="1"/>
</dbReference>
<dbReference type="Gene3D" id="2.30.30.1150">
    <property type="match status" value="1"/>
</dbReference>
<dbReference type="GO" id="GO:0042393">
    <property type="term" value="F:histone binding"/>
    <property type="evidence" value="ECO:0007669"/>
    <property type="project" value="UniProtKB-UniRule"/>
</dbReference>
<feature type="domain" description="PHD-type" evidence="16">
    <location>
        <begin position="201"/>
        <end position="257"/>
    </location>
</feature>
<dbReference type="GO" id="GO:0000792">
    <property type="term" value="C:heterochromatin"/>
    <property type="evidence" value="ECO:0007669"/>
    <property type="project" value="Ensembl"/>
</dbReference>
<comment type="pathway">
    <text evidence="2 14">Protein modification; protein ubiquitination.</text>
</comment>
<keyword evidence="11" id="KW-0131">Cell cycle</keyword>
<evidence type="ECO:0000256" key="10">
    <source>
        <dbReference type="ARBA" id="ARBA00023242"/>
    </source>
</evidence>
<dbReference type="HOGENOM" id="CLU_022357_0_0_1"/>
<evidence type="ECO:0000256" key="14">
    <source>
        <dbReference type="RuleBase" id="RU369101"/>
    </source>
</evidence>
<evidence type="ECO:0000256" key="12">
    <source>
        <dbReference type="PROSITE-ProRule" id="PRU00175"/>
    </source>
</evidence>
<keyword evidence="6 12" id="KW-0863">Zinc-finger</keyword>
<evidence type="ECO:0000256" key="3">
    <source>
        <dbReference type="ARBA" id="ARBA00012483"/>
    </source>
</evidence>
<dbReference type="PANTHER" id="PTHR14140">
    <property type="entry name" value="E3 UBIQUITIN-PROTEIN LIGASE UHRF-RELATED"/>
    <property type="match status" value="1"/>
</dbReference>
<dbReference type="Gene3D" id="3.30.40.10">
    <property type="entry name" value="Zinc/RING finger domain, C3HC4 (zinc finger)"/>
    <property type="match status" value="1"/>
</dbReference>
<dbReference type="EMBL" id="ADFV01125301">
    <property type="status" value="NOT_ANNOTATED_CDS"/>
    <property type="molecule type" value="Genomic_DNA"/>
</dbReference>
<feature type="region of interest" description="Disordered" evidence="15">
    <location>
        <begin position="501"/>
        <end position="559"/>
    </location>
</feature>
<dbReference type="Pfam" id="PF00628">
    <property type="entry name" value="PHD"/>
    <property type="match status" value="1"/>
</dbReference>
<dbReference type="EMBL" id="ADFV01125303">
    <property type="status" value="NOT_ANNOTATED_CDS"/>
    <property type="molecule type" value="Genomic_DNA"/>
</dbReference>
<dbReference type="FunFam" id="2.30.280.10:FF:000001">
    <property type="entry name" value="E3 ubiquitin-protein ligase UHRF1 isoform 1"/>
    <property type="match status" value="1"/>
</dbReference>
<evidence type="ECO:0000256" key="5">
    <source>
        <dbReference type="ARBA" id="ARBA00022723"/>
    </source>
</evidence>
<evidence type="ECO:0000256" key="2">
    <source>
        <dbReference type="ARBA" id="ARBA00004906"/>
    </source>
</evidence>
<evidence type="ECO:0000256" key="8">
    <source>
        <dbReference type="ARBA" id="ARBA00022833"/>
    </source>
</evidence>
<dbReference type="FunFam" id="3.30.40.10:FF:000066">
    <property type="entry name" value="E3 ubiquitin-protein ligase UHRF2 isoform X1"/>
    <property type="match status" value="1"/>
</dbReference>
<evidence type="ECO:0000256" key="1">
    <source>
        <dbReference type="ARBA" id="ARBA00000900"/>
    </source>
</evidence>
<dbReference type="GO" id="GO:0042802">
    <property type="term" value="F:identical protein binding"/>
    <property type="evidence" value="ECO:0007669"/>
    <property type="project" value="Ensembl"/>
</dbReference>
<evidence type="ECO:0000259" key="16">
    <source>
        <dbReference type="PROSITE" id="PS50016"/>
    </source>
</evidence>
<evidence type="ECO:0000256" key="11">
    <source>
        <dbReference type="ARBA" id="ARBA00023306"/>
    </source>
</evidence>
<dbReference type="Proteomes" id="UP000001073">
    <property type="component" value="Chromosome 17"/>
</dbReference>
<evidence type="ECO:0000259" key="17">
    <source>
        <dbReference type="PROSITE" id="PS50089"/>
    </source>
</evidence>
<evidence type="ECO:0000256" key="13">
    <source>
        <dbReference type="PROSITE-ProRule" id="PRU00358"/>
    </source>
</evidence>
<dbReference type="AlphaFoldDB" id="G1RSM3"/>
<dbReference type="GO" id="GO:0141055">
    <property type="term" value="F:histone H3 ubiquitin ligase activity"/>
    <property type="evidence" value="ECO:0007669"/>
    <property type="project" value="Ensembl"/>
</dbReference>
<dbReference type="InterPro" id="IPR045134">
    <property type="entry name" value="UHRF1/2-like"/>
</dbReference>
<reference evidence="19" key="3">
    <citation type="submission" date="2025-09" db="UniProtKB">
        <authorList>
            <consortium name="Ensembl"/>
        </authorList>
    </citation>
    <scope>IDENTIFICATION</scope>
</reference>
<keyword evidence="8 14" id="KW-0862">Zinc</keyword>
<dbReference type="InterPro" id="IPR015947">
    <property type="entry name" value="PUA-like_sf"/>
</dbReference>
<evidence type="ECO:0000313" key="20">
    <source>
        <dbReference type="Proteomes" id="UP000001073"/>
    </source>
</evidence>
<evidence type="ECO:0000256" key="7">
    <source>
        <dbReference type="ARBA" id="ARBA00022786"/>
    </source>
</evidence>
<reference evidence="19" key="2">
    <citation type="submission" date="2025-08" db="UniProtKB">
        <authorList>
            <consortium name="Ensembl"/>
        </authorList>
    </citation>
    <scope>IDENTIFICATION</scope>
</reference>
<comment type="catalytic activity">
    <reaction evidence="1 14">
        <text>S-ubiquitinyl-[E2 ubiquitin-conjugating enzyme]-L-cysteine + [acceptor protein]-L-lysine = [E2 ubiquitin-conjugating enzyme]-L-cysteine + N(6)-ubiquitinyl-[acceptor protein]-L-lysine.</text>
        <dbReference type="EC" id="2.3.2.27"/>
    </reaction>
</comment>
<dbReference type="PROSITE" id="PS00518">
    <property type="entry name" value="ZF_RING_1"/>
    <property type="match status" value="1"/>
</dbReference>
<dbReference type="UniPathway" id="UPA00143"/>
<feature type="domain" description="RING-type" evidence="17">
    <location>
        <begin position="607"/>
        <end position="646"/>
    </location>
</feature>
<dbReference type="CDD" id="cd16769">
    <property type="entry name" value="RING-HC_UHRF1"/>
    <property type="match status" value="1"/>
</dbReference>
<dbReference type="Gene3D" id="2.30.280.10">
    <property type="entry name" value="SRA-YDG"/>
    <property type="match status" value="1"/>
</dbReference>
<dbReference type="InterPro" id="IPR001965">
    <property type="entry name" value="Znf_PHD"/>
</dbReference>
<gene>
    <name evidence="19" type="primary">UHRF1</name>
</gene>
<dbReference type="SUPFAM" id="SSF88697">
    <property type="entry name" value="PUA domain-like"/>
    <property type="match status" value="1"/>
</dbReference>
<dbReference type="InterPro" id="IPR019787">
    <property type="entry name" value="Znf_PHD-finger"/>
</dbReference>
<dbReference type="SMART" id="SM00466">
    <property type="entry name" value="SRA"/>
    <property type="match status" value="1"/>
</dbReference>
<keyword evidence="9 14" id="KW-0238">DNA-binding</keyword>
<comment type="function">
    <text evidence="14">Multi domain E3 ubiquitin ligase that also plays a role in DNA methylation and histone modifications.</text>
</comment>
<proteinExistence type="predicted"/>
<keyword evidence="20" id="KW-1185">Reference proteome</keyword>
<dbReference type="EMBL" id="ADFV01125306">
    <property type="status" value="NOT_ANNOTATED_CDS"/>
    <property type="molecule type" value="Genomic_DNA"/>
</dbReference>
<feature type="region of interest" description="Disordered" evidence="15">
    <location>
        <begin position="32"/>
        <end position="73"/>
    </location>
</feature>
<dbReference type="InterPro" id="IPR001841">
    <property type="entry name" value="Znf_RING"/>
</dbReference>
<comment type="subcellular location">
    <subcellularLocation>
        <location evidence="13 14">Nucleus</location>
    </subcellularLocation>
</comment>
<dbReference type="PROSITE" id="PS50089">
    <property type="entry name" value="ZF_RING_2"/>
    <property type="match status" value="2"/>
</dbReference>
<accession>G1RSM3</accession>
<dbReference type="eggNOG" id="ENOG502QRDQ">
    <property type="taxonomic scope" value="Eukaryota"/>
</dbReference>
<dbReference type="EC" id="2.3.2.27" evidence="3 14"/>
<evidence type="ECO:0000256" key="4">
    <source>
        <dbReference type="ARBA" id="ARBA00022679"/>
    </source>
</evidence>
<dbReference type="GO" id="GO:0062072">
    <property type="term" value="F:histone H3K9me2/3 reader activity"/>
    <property type="evidence" value="ECO:0007669"/>
    <property type="project" value="Ensembl"/>
</dbReference>
<evidence type="ECO:0000313" key="19">
    <source>
        <dbReference type="Ensembl" id="ENSNLEP00000016246.2"/>
    </source>
</evidence>
<dbReference type="SUPFAM" id="SSF57850">
    <property type="entry name" value="RING/U-box"/>
    <property type="match status" value="1"/>
</dbReference>
<dbReference type="GO" id="GO:0005657">
    <property type="term" value="C:replication fork"/>
    <property type="evidence" value="ECO:0007669"/>
    <property type="project" value="Ensembl"/>
</dbReference>
<name>G1RSM3_NOMLE</name>
<protein>
    <recommendedName>
        <fullName evidence="3 14">RING-type E3 ubiquitin transferase</fullName>
        <ecNumber evidence="3 14">2.3.2.27</ecNumber>
    </recommendedName>
</protein>
<dbReference type="EMBL" id="ADFV01125305">
    <property type="status" value="NOT_ANNOTATED_CDS"/>
    <property type="molecule type" value="Genomic_DNA"/>
</dbReference>
<dbReference type="InterPro" id="IPR013083">
    <property type="entry name" value="Znf_RING/FYVE/PHD"/>
</dbReference>
<keyword evidence="4 14" id="KW-0808">Transferase</keyword>
<dbReference type="SMART" id="SM00249">
    <property type="entry name" value="PHD"/>
    <property type="match status" value="1"/>
</dbReference>
<dbReference type="InterPro" id="IPR011011">
    <property type="entry name" value="Znf_FYVE_PHD"/>
</dbReference>
<dbReference type="GO" id="GO:0044729">
    <property type="term" value="F:hemi-methylated DNA-binding"/>
    <property type="evidence" value="ECO:0007669"/>
    <property type="project" value="Ensembl"/>
</dbReference>
<dbReference type="PANTHER" id="PTHR14140:SF2">
    <property type="entry name" value="E3 UBIQUITIN-PROTEIN LIGASE UHRF1"/>
    <property type="match status" value="1"/>
</dbReference>
<keyword evidence="5 14" id="KW-0479">Metal-binding</keyword>
<sequence length="676" mass="75356">MEDGHTLFDYEVRMNDTIQLLVRQSLVLPHSAKERDSELSDTDSGCCLGQSESDKSSTHGETAAETDSRPADEDMWDETELGLYKVSLLSAAAVGLDVLPTILVFAYPGLVLNSGAQAIHLPWPPKVLGFWAAVSRFRGLGRPEFSSVLIPCRDDSLNDCRIIFVDEVFKIERPGEGSPMVDNPMRRKSGPSCKHCKDDVNRLCRVCACHLCGGRQDPDKQLMCDECDMAFHIYCLNPPLSSVPSEDEWYCPECRNDASEVVLAGERLRESKKKAKMASATSSSQRDWGKVRLECSGAVSAHYNLPLPTPCISWWHPQVSESGVHRPHVAGIHGRSNDGAYSLVLAGGYKDDVDHGNFFTYTGSGGRDLSGNKRTAEQSCDQKLTNTNRALALNCFAPINDQEGAEAKDWRSGKPVRVVRNVKGGKNSKYAPAEGNRYDGIYKVVKYWPEKGKSGFLVWRYLLRRDDDEPGPWTKEGKDRTKKLGLTMQYPEGYLEALANREREKENSKREEEEQQEGGFASPRTGKGKWKRKSAGGGPSRAGSPRRTSKKTKVEPYSLTAQQSSLIREDKSNAKLWNEVLASLKDRPASGSPFQLFLSKVEETFQCICCQELVFRPITTVCQHNVCKDCLDRSFRAQVFSCPACRYDLGRSYAMQVNQPLQTVLNQLFPGYGNGR</sequence>
<dbReference type="GO" id="GO:0000122">
    <property type="term" value="P:negative regulation of transcription by RNA polymerase II"/>
    <property type="evidence" value="ECO:0007669"/>
    <property type="project" value="Ensembl"/>
</dbReference>
<dbReference type="GeneTree" id="ENSGT00390000008296"/>